<evidence type="ECO:0000313" key="2">
    <source>
        <dbReference type="EMBL" id="KAA8897220.1"/>
    </source>
</evidence>
<dbReference type="PANTHER" id="PTHR39605:SF1">
    <property type="entry name" value="MAJOR FACILITATOR SUPERFAMILY (MFS) PROFILE DOMAIN-CONTAINING PROTEIN"/>
    <property type="match status" value="1"/>
</dbReference>
<feature type="transmembrane region" description="Helical" evidence="1">
    <location>
        <begin position="126"/>
        <end position="147"/>
    </location>
</feature>
<evidence type="ECO:0000256" key="1">
    <source>
        <dbReference type="SAM" id="Phobius"/>
    </source>
</evidence>
<protein>
    <submittedName>
        <fullName evidence="2">Uncharacterized protein</fullName>
    </submittedName>
</protein>
<keyword evidence="3" id="KW-1185">Reference proteome</keyword>
<dbReference type="Proteomes" id="UP000326924">
    <property type="component" value="Unassembled WGS sequence"/>
</dbReference>
<accession>A0A5J5EPF5</accession>
<feature type="transmembrane region" description="Helical" evidence="1">
    <location>
        <begin position="46"/>
        <end position="65"/>
    </location>
</feature>
<dbReference type="InParanoid" id="A0A5J5EPF5"/>
<dbReference type="EMBL" id="VXIS01000202">
    <property type="protein sequence ID" value="KAA8897220.1"/>
    <property type="molecule type" value="Genomic_DNA"/>
</dbReference>
<dbReference type="AlphaFoldDB" id="A0A5J5EPF5"/>
<comment type="caution">
    <text evidence="2">The sequence shown here is derived from an EMBL/GenBank/DDBJ whole genome shotgun (WGS) entry which is preliminary data.</text>
</comment>
<feature type="transmembrane region" description="Helical" evidence="1">
    <location>
        <begin position="12"/>
        <end position="34"/>
    </location>
</feature>
<dbReference type="PANTHER" id="PTHR39605">
    <property type="entry name" value="MAJOR FACILITATOR SUPERFAMILY (MFS) PROFILE DOMAIN-CONTAINING PROTEIN"/>
    <property type="match status" value="1"/>
</dbReference>
<keyword evidence="1" id="KW-0472">Membrane</keyword>
<dbReference type="OrthoDB" id="2550114at2759"/>
<reference evidence="2 3" key="1">
    <citation type="submission" date="2019-09" db="EMBL/GenBank/DDBJ databases">
        <title>Draft genome of the ectomycorrhizal ascomycete Sphaerosporella brunnea.</title>
        <authorList>
            <consortium name="DOE Joint Genome Institute"/>
            <person name="Benucci G.M."/>
            <person name="Marozzi G."/>
            <person name="Antonielli L."/>
            <person name="Sanchez S."/>
            <person name="Marco P."/>
            <person name="Wang X."/>
            <person name="Falini L.B."/>
            <person name="Barry K."/>
            <person name="Haridas S."/>
            <person name="Lipzen A."/>
            <person name="Labutti K."/>
            <person name="Grigoriev I.V."/>
            <person name="Murat C."/>
            <person name="Martin F."/>
            <person name="Albertini E."/>
            <person name="Donnini D."/>
            <person name="Bonito G."/>
        </authorList>
    </citation>
    <scope>NUCLEOTIDE SEQUENCE [LARGE SCALE GENOMIC DNA]</scope>
    <source>
        <strain evidence="2 3">Sb_GMNB300</strain>
    </source>
</reference>
<name>A0A5J5EPF5_9PEZI</name>
<gene>
    <name evidence="2" type="ORF">FN846DRAFT_262442</name>
</gene>
<keyword evidence="1" id="KW-1133">Transmembrane helix</keyword>
<keyword evidence="1" id="KW-0812">Transmembrane</keyword>
<organism evidence="2 3">
    <name type="scientific">Sphaerosporella brunnea</name>
    <dbReference type="NCBI Taxonomy" id="1250544"/>
    <lineage>
        <taxon>Eukaryota</taxon>
        <taxon>Fungi</taxon>
        <taxon>Dikarya</taxon>
        <taxon>Ascomycota</taxon>
        <taxon>Pezizomycotina</taxon>
        <taxon>Pezizomycetes</taxon>
        <taxon>Pezizales</taxon>
        <taxon>Pyronemataceae</taxon>
        <taxon>Sphaerosporella</taxon>
    </lineage>
</organism>
<proteinExistence type="predicted"/>
<evidence type="ECO:0000313" key="3">
    <source>
        <dbReference type="Proteomes" id="UP000326924"/>
    </source>
</evidence>
<feature type="transmembrane region" description="Helical" evidence="1">
    <location>
        <begin position="94"/>
        <end position="114"/>
    </location>
</feature>
<sequence length="182" mass="19733">MDVYYYFNYMSAAWMVIEAIPLIVSPTVIITLLSPDVRESTPLETYLSRSLGFTLIAFAILNLLLTGSVPLTSSISEPASHGTSTELSDPTAPYAVPSLCITLTYHIAVAYYCWTQYQAGHALTYSVAVAAHSLFVAVGGWVLLFGASDGHISRKTGADKRTSGFPFKNVEADKKRVGKKSL</sequence>